<name>A0AAE0W7R4_9BIVA</name>
<keyword evidence="3" id="KW-1185">Reference proteome</keyword>
<sequence length="170" mass="19270">MIRTETQSSPVIKKDTLIINTKKATSGTAKAMKLLPDQIQEGLDVPIAAIEIDWITKDAENNARGFQKKHHPSSNQICRRNQYNLARTATKVSHYTNLKDVMLERELTVDMQPSDTKLDGNKWLDLKKIFNLYRSIGAKKTQPNMRTFVAHSNSPGKEIDDILPPDPPKF</sequence>
<proteinExistence type="predicted"/>
<accession>A0AAE0W7R4</accession>
<feature type="region of interest" description="Disordered" evidence="1">
    <location>
        <begin position="150"/>
        <end position="170"/>
    </location>
</feature>
<reference evidence="2" key="2">
    <citation type="journal article" date="2021" name="Genome Biol. Evol.">
        <title>Developing a high-quality reference genome for a parasitic bivalve with doubly uniparental inheritance (Bivalvia: Unionida).</title>
        <authorList>
            <person name="Smith C.H."/>
        </authorList>
    </citation>
    <scope>NUCLEOTIDE SEQUENCE</scope>
    <source>
        <strain evidence="2">CHS0354</strain>
        <tissue evidence="2">Mantle</tissue>
    </source>
</reference>
<gene>
    <name evidence="2" type="ORF">CHS0354_027962</name>
</gene>
<dbReference type="AlphaFoldDB" id="A0AAE0W7R4"/>
<reference evidence="2" key="3">
    <citation type="submission" date="2023-05" db="EMBL/GenBank/DDBJ databases">
        <authorList>
            <person name="Smith C.H."/>
        </authorList>
    </citation>
    <scope>NUCLEOTIDE SEQUENCE</scope>
    <source>
        <strain evidence="2">CHS0354</strain>
        <tissue evidence="2">Mantle</tissue>
    </source>
</reference>
<dbReference type="EMBL" id="JAEAOA010001690">
    <property type="protein sequence ID" value="KAK3603542.1"/>
    <property type="molecule type" value="Genomic_DNA"/>
</dbReference>
<reference evidence="2" key="1">
    <citation type="journal article" date="2021" name="Genome Biol. Evol.">
        <title>A High-Quality Reference Genome for a Parasitic Bivalve with Doubly Uniparental Inheritance (Bivalvia: Unionida).</title>
        <authorList>
            <person name="Smith C.H."/>
        </authorList>
    </citation>
    <scope>NUCLEOTIDE SEQUENCE</scope>
    <source>
        <strain evidence="2">CHS0354</strain>
    </source>
</reference>
<evidence type="ECO:0000256" key="1">
    <source>
        <dbReference type="SAM" id="MobiDB-lite"/>
    </source>
</evidence>
<protein>
    <submittedName>
        <fullName evidence="2">Uncharacterized protein</fullName>
    </submittedName>
</protein>
<organism evidence="2 3">
    <name type="scientific">Potamilus streckersoni</name>
    <dbReference type="NCBI Taxonomy" id="2493646"/>
    <lineage>
        <taxon>Eukaryota</taxon>
        <taxon>Metazoa</taxon>
        <taxon>Spiralia</taxon>
        <taxon>Lophotrochozoa</taxon>
        <taxon>Mollusca</taxon>
        <taxon>Bivalvia</taxon>
        <taxon>Autobranchia</taxon>
        <taxon>Heteroconchia</taxon>
        <taxon>Palaeoheterodonta</taxon>
        <taxon>Unionida</taxon>
        <taxon>Unionoidea</taxon>
        <taxon>Unionidae</taxon>
        <taxon>Ambleminae</taxon>
        <taxon>Lampsilini</taxon>
        <taxon>Potamilus</taxon>
    </lineage>
</organism>
<dbReference type="Proteomes" id="UP001195483">
    <property type="component" value="Unassembled WGS sequence"/>
</dbReference>
<evidence type="ECO:0000313" key="3">
    <source>
        <dbReference type="Proteomes" id="UP001195483"/>
    </source>
</evidence>
<evidence type="ECO:0000313" key="2">
    <source>
        <dbReference type="EMBL" id="KAK3603542.1"/>
    </source>
</evidence>
<comment type="caution">
    <text evidence="2">The sequence shown here is derived from an EMBL/GenBank/DDBJ whole genome shotgun (WGS) entry which is preliminary data.</text>
</comment>